<dbReference type="InterPro" id="IPR013094">
    <property type="entry name" value="AB_hydrolase_3"/>
</dbReference>
<dbReference type="InterPro" id="IPR050300">
    <property type="entry name" value="GDXG_lipolytic_enzyme"/>
</dbReference>
<reference evidence="3 4" key="1">
    <citation type="submission" date="2017-12" db="EMBL/GenBank/DDBJ databases">
        <title>Sequencing, de novo assembly and annotation of complete genome of a new Thraustochytrid species, strain FCC1311.</title>
        <authorList>
            <person name="Sedici K."/>
            <person name="Godart F."/>
            <person name="Aiese Cigliano R."/>
            <person name="Sanseverino W."/>
            <person name="Barakat M."/>
            <person name="Ortet P."/>
            <person name="Marechal E."/>
            <person name="Cagnac O."/>
            <person name="Amato A."/>
        </authorList>
    </citation>
    <scope>NUCLEOTIDE SEQUENCE [LARGE SCALE GENOMIC DNA]</scope>
</reference>
<evidence type="ECO:0000259" key="2">
    <source>
        <dbReference type="Pfam" id="PF07859"/>
    </source>
</evidence>
<protein>
    <submittedName>
        <fullName evidence="3">Tuliposide A-converting enzyme 1, chloroplastic</fullName>
    </submittedName>
</protein>
<dbReference type="InParanoid" id="A0A2R5G705"/>
<evidence type="ECO:0000313" key="4">
    <source>
        <dbReference type="Proteomes" id="UP000241890"/>
    </source>
</evidence>
<organism evidence="3 4">
    <name type="scientific">Hondaea fermentalgiana</name>
    <dbReference type="NCBI Taxonomy" id="2315210"/>
    <lineage>
        <taxon>Eukaryota</taxon>
        <taxon>Sar</taxon>
        <taxon>Stramenopiles</taxon>
        <taxon>Bigyra</taxon>
        <taxon>Labyrinthulomycetes</taxon>
        <taxon>Thraustochytrida</taxon>
        <taxon>Thraustochytriidae</taxon>
        <taxon>Hondaea</taxon>
    </lineage>
</organism>
<dbReference type="PANTHER" id="PTHR48081">
    <property type="entry name" value="AB HYDROLASE SUPERFAMILY PROTEIN C4A8.06C"/>
    <property type="match status" value="1"/>
</dbReference>
<dbReference type="OrthoDB" id="66669at2759"/>
<feature type="domain" description="Alpha/beta hydrolase fold-3" evidence="2">
    <location>
        <begin position="150"/>
        <end position="363"/>
    </location>
</feature>
<keyword evidence="4" id="KW-1185">Reference proteome</keyword>
<dbReference type="Pfam" id="PF07859">
    <property type="entry name" value="Abhydrolase_3"/>
    <property type="match status" value="1"/>
</dbReference>
<dbReference type="SUPFAM" id="SSF53474">
    <property type="entry name" value="alpha/beta-Hydrolases"/>
    <property type="match status" value="1"/>
</dbReference>
<dbReference type="AlphaFoldDB" id="A0A2R5G705"/>
<sequence length="393" mass="43455">MVFGALITRWLRRQRWAIAMGAFAAMAVHNHSIESSRKTYEHSIHMAQCAVYILRKTCIIAVRRLLGKSEHPYWSILDEIVVKVLGFSARIGHVKASRNMIDGYASMQRLAAPLFGGHVSNVDLGLGKGSEDALWITQSSDTKLGSCPVILYYHGGGYATGNAGMYILAHTELLTLLEKKHGVKCGVLSIEYPLAPETKFPENLHFCYRAYDAVVGDFGVKPSSVVVGGDSAGGGLALGVAEHAFRRDKHEGIGALSGLVLFSPWMDHGVKSESHKLFLETDFVAGPELLHDFSVSYAGNHELALTHPQISPIHAEVDHLPPLMLTVGEREVFRDDIMRFKTKLHEAQKEVELHTGKETPHIYPLLWPLFRQEATSALTHVADYTARRLKSQS</sequence>
<evidence type="ECO:0000256" key="1">
    <source>
        <dbReference type="ARBA" id="ARBA00022801"/>
    </source>
</evidence>
<dbReference type="PANTHER" id="PTHR48081:SF8">
    <property type="entry name" value="ALPHA_BETA HYDROLASE FOLD-3 DOMAIN-CONTAINING PROTEIN-RELATED"/>
    <property type="match status" value="1"/>
</dbReference>
<keyword evidence="1" id="KW-0378">Hydrolase</keyword>
<accession>A0A2R5G705</accession>
<dbReference type="Gene3D" id="3.40.50.1820">
    <property type="entry name" value="alpha/beta hydrolase"/>
    <property type="match status" value="1"/>
</dbReference>
<dbReference type="InterPro" id="IPR029058">
    <property type="entry name" value="AB_hydrolase_fold"/>
</dbReference>
<proteinExistence type="predicted"/>
<name>A0A2R5G705_9STRA</name>
<comment type="caution">
    <text evidence="3">The sequence shown here is derived from an EMBL/GenBank/DDBJ whole genome shotgun (WGS) entry which is preliminary data.</text>
</comment>
<gene>
    <name evidence="3" type="ORF">FCC1311_025262</name>
</gene>
<evidence type="ECO:0000313" key="3">
    <source>
        <dbReference type="EMBL" id="GBG26305.1"/>
    </source>
</evidence>
<dbReference type="GO" id="GO:0016787">
    <property type="term" value="F:hydrolase activity"/>
    <property type="evidence" value="ECO:0007669"/>
    <property type="project" value="UniProtKB-KW"/>
</dbReference>
<dbReference type="Proteomes" id="UP000241890">
    <property type="component" value="Unassembled WGS sequence"/>
</dbReference>
<dbReference type="EMBL" id="BEYU01000019">
    <property type="protein sequence ID" value="GBG26305.1"/>
    <property type="molecule type" value="Genomic_DNA"/>
</dbReference>